<dbReference type="Proteomes" id="UP000269945">
    <property type="component" value="Unassembled WGS sequence"/>
</dbReference>
<keyword evidence="2" id="KW-1185">Reference proteome</keyword>
<sequence>MLQSLVKNVCVPMRP</sequence>
<comment type="caution">
    <text evidence="1">The sequence shown here is derived from an EMBL/GenBank/DDBJ whole genome shotgun (WGS) entry which is preliminary data.</text>
</comment>
<proteinExistence type="predicted"/>
<protein>
    <submittedName>
        <fullName evidence="1">Uncharacterized protein</fullName>
    </submittedName>
</protein>
<name>A0A9X9PZP0_GULGU</name>
<organism evidence="1 2">
    <name type="scientific">Gulo gulo</name>
    <name type="common">Wolverine</name>
    <name type="synonym">Gluton</name>
    <dbReference type="NCBI Taxonomy" id="48420"/>
    <lineage>
        <taxon>Eukaryota</taxon>
        <taxon>Metazoa</taxon>
        <taxon>Chordata</taxon>
        <taxon>Craniata</taxon>
        <taxon>Vertebrata</taxon>
        <taxon>Euteleostomi</taxon>
        <taxon>Mammalia</taxon>
        <taxon>Eutheria</taxon>
        <taxon>Laurasiatheria</taxon>
        <taxon>Carnivora</taxon>
        <taxon>Caniformia</taxon>
        <taxon>Musteloidea</taxon>
        <taxon>Mustelidae</taxon>
        <taxon>Guloninae</taxon>
        <taxon>Gulo</taxon>
    </lineage>
</organism>
<accession>A0A9X9PZP0</accession>
<reference evidence="1 2" key="1">
    <citation type="submission" date="2018-10" db="EMBL/GenBank/DDBJ databases">
        <authorList>
            <person name="Ekblom R."/>
            <person name="Jareborg N."/>
        </authorList>
    </citation>
    <scope>NUCLEOTIDE SEQUENCE [LARGE SCALE GENOMIC DNA]</scope>
    <source>
        <tissue evidence="1">Muscle</tissue>
    </source>
</reference>
<dbReference type="EMBL" id="CYRY02011398">
    <property type="protein sequence ID" value="VCW79135.1"/>
    <property type="molecule type" value="Genomic_DNA"/>
</dbReference>
<evidence type="ECO:0000313" key="2">
    <source>
        <dbReference type="Proteomes" id="UP000269945"/>
    </source>
</evidence>
<gene>
    <name evidence="1" type="ORF">BN2614_LOCUS3</name>
</gene>
<evidence type="ECO:0000313" key="1">
    <source>
        <dbReference type="EMBL" id="VCW79135.1"/>
    </source>
</evidence>